<feature type="domain" description="HTH arsR-type" evidence="4">
    <location>
        <begin position="246"/>
        <end position="321"/>
    </location>
</feature>
<dbReference type="OrthoDB" id="3460651at2"/>
<dbReference type="Proteomes" id="UP000292274">
    <property type="component" value="Unassembled WGS sequence"/>
</dbReference>
<protein>
    <submittedName>
        <fullName evidence="5">Transcriptional regulator</fullName>
    </submittedName>
</protein>
<keyword evidence="1" id="KW-0805">Transcription regulation</keyword>
<dbReference type="InterPro" id="IPR036390">
    <property type="entry name" value="WH_DNA-bd_sf"/>
</dbReference>
<evidence type="ECO:0000313" key="5">
    <source>
        <dbReference type="EMBL" id="TCB98311.1"/>
    </source>
</evidence>
<dbReference type="AlphaFoldDB" id="A0A4R0GRN4"/>
<dbReference type="InterPro" id="IPR036388">
    <property type="entry name" value="WH-like_DNA-bd_sf"/>
</dbReference>
<dbReference type="CDD" id="cd00090">
    <property type="entry name" value="HTH_ARSR"/>
    <property type="match status" value="1"/>
</dbReference>
<keyword evidence="3" id="KW-0804">Transcription</keyword>
<dbReference type="GO" id="GO:0003677">
    <property type="term" value="F:DNA binding"/>
    <property type="evidence" value="ECO:0007669"/>
    <property type="project" value="UniProtKB-KW"/>
</dbReference>
<dbReference type="InterPro" id="IPR001845">
    <property type="entry name" value="HTH_ArsR_DNA-bd_dom"/>
</dbReference>
<dbReference type="EMBL" id="SJJR01000004">
    <property type="protein sequence ID" value="TCB98311.1"/>
    <property type="molecule type" value="Genomic_DNA"/>
</dbReference>
<keyword evidence="6" id="KW-1185">Reference proteome</keyword>
<dbReference type="Gene3D" id="1.10.10.10">
    <property type="entry name" value="Winged helix-like DNA-binding domain superfamily/Winged helix DNA-binding domain"/>
    <property type="match status" value="1"/>
</dbReference>
<dbReference type="PANTHER" id="PTHR43132">
    <property type="entry name" value="ARSENICAL RESISTANCE OPERON REPRESSOR ARSR-RELATED"/>
    <property type="match status" value="1"/>
</dbReference>
<evidence type="ECO:0000256" key="3">
    <source>
        <dbReference type="ARBA" id="ARBA00023163"/>
    </source>
</evidence>
<evidence type="ECO:0000259" key="4">
    <source>
        <dbReference type="SMART" id="SM00418"/>
    </source>
</evidence>
<comment type="caution">
    <text evidence="5">The sequence shown here is derived from an EMBL/GenBank/DDBJ whole genome shotgun (WGS) entry which is preliminary data.</text>
</comment>
<evidence type="ECO:0000256" key="1">
    <source>
        <dbReference type="ARBA" id="ARBA00023015"/>
    </source>
</evidence>
<sequence length="324" mass="34494">MITLRLDAADLTRIRFGSRPHPVGTAILASQALRDPALAARMPDLAARAEAASAGTAALRHLLPARGLLPDFLTPYQGIESVTAGIESIRATPRRQIVAELTETYANLPSSPWRRRFVAADPQMLEVLVAALRRYFDAVLAPAWSHLTLTHRGHVEQRARTYARSGVEGLFAELHPAIRWRPPLLEIDSWWSAELSAGGEGVVLVPSPLAGFRPRVLARPGQPVLLVYPVPAPPGSPTTGPDPLAQLLGATRAAVLRRLAEPGRHTTTTLGRQVGISVSSASEHAAALRAAGLVGSERVGGAKVHRLTPLGVHLLAGDVRPPTG</sequence>
<name>A0A4R0GRN4_9ACTN</name>
<dbReference type="InterPro" id="IPR011991">
    <property type="entry name" value="ArsR-like_HTH"/>
</dbReference>
<dbReference type="InterPro" id="IPR051011">
    <property type="entry name" value="Metal_resp_trans_reg"/>
</dbReference>
<keyword evidence="2" id="KW-0238">DNA-binding</keyword>
<dbReference type="SMART" id="SM00418">
    <property type="entry name" value="HTH_ARSR"/>
    <property type="match status" value="1"/>
</dbReference>
<dbReference type="SUPFAM" id="SSF46785">
    <property type="entry name" value="Winged helix' DNA-binding domain"/>
    <property type="match status" value="1"/>
</dbReference>
<accession>A0A4R0GRN4</accession>
<dbReference type="GO" id="GO:0003700">
    <property type="term" value="F:DNA-binding transcription factor activity"/>
    <property type="evidence" value="ECO:0007669"/>
    <property type="project" value="InterPro"/>
</dbReference>
<gene>
    <name evidence="5" type="ORF">E0H26_07905</name>
</gene>
<dbReference type="RefSeq" id="WP_131302718.1">
    <property type="nucleotide sequence ID" value="NZ_SJJR01000004.1"/>
</dbReference>
<proteinExistence type="predicted"/>
<organism evidence="5 6">
    <name type="scientific">Micromonospora zingiberis</name>
    <dbReference type="NCBI Taxonomy" id="2053011"/>
    <lineage>
        <taxon>Bacteria</taxon>
        <taxon>Bacillati</taxon>
        <taxon>Actinomycetota</taxon>
        <taxon>Actinomycetes</taxon>
        <taxon>Micromonosporales</taxon>
        <taxon>Micromonosporaceae</taxon>
        <taxon>Micromonospora</taxon>
    </lineage>
</organism>
<reference evidence="5 6" key="1">
    <citation type="submission" date="2019-02" db="EMBL/GenBank/DDBJ databases">
        <title>Jishengella sp. nov., isolated from a root of Zingiber montanum.</title>
        <authorList>
            <person name="Kuncharoen N."/>
            <person name="Kudo T."/>
            <person name="Masahiro Y."/>
            <person name="Ohkuma M."/>
            <person name="Tanasupawat S."/>
        </authorList>
    </citation>
    <scope>NUCLEOTIDE SEQUENCE [LARGE SCALE GENOMIC DNA]</scope>
    <source>
        <strain evidence="5 6">PLAI 1-1</strain>
    </source>
</reference>
<dbReference type="PANTHER" id="PTHR43132:SF8">
    <property type="entry name" value="HTH-TYPE TRANSCRIPTIONAL REGULATOR KMTR"/>
    <property type="match status" value="1"/>
</dbReference>
<dbReference type="Pfam" id="PF12840">
    <property type="entry name" value="HTH_20"/>
    <property type="match status" value="1"/>
</dbReference>
<evidence type="ECO:0000256" key="2">
    <source>
        <dbReference type="ARBA" id="ARBA00023125"/>
    </source>
</evidence>
<evidence type="ECO:0000313" key="6">
    <source>
        <dbReference type="Proteomes" id="UP000292274"/>
    </source>
</evidence>